<dbReference type="AlphaFoldDB" id="A0A7Z2S5A5"/>
<dbReference type="KEGG" id="schy:GVO57_04085"/>
<dbReference type="Proteomes" id="UP000464468">
    <property type="component" value="Chromosome"/>
</dbReference>
<dbReference type="Gene3D" id="1.10.530.10">
    <property type="match status" value="1"/>
</dbReference>
<accession>A0A7Z2S5A5</accession>
<proteinExistence type="predicted"/>
<dbReference type="RefSeq" id="WP_160592082.1">
    <property type="nucleotide sequence ID" value="NZ_CP047895.1"/>
</dbReference>
<evidence type="ECO:0000256" key="1">
    <source>
        <dbReference type="SAM" id="MobiDB-lite"/>
    </source>
</evidence>
<dbReference type="EMBL" id="CP047895">
    <property type="protein sequence ID" value="QHL90163.1"/>
    <property type="molecule type" value="Genomic_DNA"/>
</dbReference>
<evidence type="ECO:0008006" key="4">
    <source>
        <dbReference type="Google" id="ProtNLM"/>
    </source>
</evidence>
<name>A0A7Z2S5A5_9SPHN</name>
<feature type="region of interest" description="Disordered" evidence="1">
    <location>
        <begin position="218"/>
        <end position="240"/>
    </location>
</feature>
<feature type="compositionally biased region" description="Basic residues" evidence="1">
    <location>
        <begin position="225"/>
        <end position="239"/>
    </location>
</feature>
<gene>
    <name evidence="2" type="ORF">GVO57_04085</name>
</gene>
<keyword evidence="3" id="KW-1185">Reference proteome</keyword>
<organism evidence="2 3">
    <name type="scientific">Sphingomonas changnyeongensis</name>
    <dbReference type="NCBI Taxonomy" id="2698679"/>
    <lineage>
        <taxon>Bacteria</taxon>
        <taxon>Pseudomonadati</taxon>
        <taxon>Pseudomonadota</taxon>
        <taxon>Alphaproteobacteria</taxon>
        <taxon>Sphingomonadales</taxon>
        <taxon>Sphingomonadaceae</taxon>
        <taxon>Sphingomonas</taxon>
    </lineage>
</organism>
<sequence>MHDDRQLQRSGSARRGPFRHCGGGSADRHGFLLSARPGAGRIGDASRCARSDQQRRGLYQFIDQSWLGIVHRHGAAHGLGWAAAAITEGPGGRFNVADPALRRAILDLRRDPRTAALMAAEHAADNKAELEARFGRNMGSADLYMAHFLGLGGARRFIAALDSDPGQPAARMFPAAAAANRNVFFAPDGRARSVAEIHGRFAERLERGARLAGAAKRCRTLPPPRHPHSRRRLPSRARKPTGAPRLMICWRAGERRTICCAPGPKPRGSPI</sequence>
<reference evidence="2 3" key="1">
    <citation type="submission" date="2020-01" db="EMBL/GenBank/DDBJ databases">
        <title>Sphingomonas sp. C33 whole genome sequece.</title>
        <authorList>
            <person name="Park C."/>
        </authorList>
    </citation>
    <scope>NUCLEOTIDE SEQUENCE [LARGE SCALE GENOMIC DNA]</scope>
    <source>
        <strain evidence="2 3">C33</strain>
    </source>
</reference>
<evidence type="ECO:0000313" key="2">
    <source>
        <dbReference type="EMBL" id="QHL90163.1"/>
    </source>
</evidence>
<protein>
    <recommendedName>
        <fullName evidence="4">Transglycosylase SLT domain-containing protein</fullName>
    </recommendedName>
</protein>
<feature type="region of interest" description="Disordered" evidence="1">
    <location>
        <begin position="1"/>
        <end position="23"/>
    </location>
</feature>
<evidence type="ECO:0000313" key="3">
    <source>
        <dbReference type="Proteomes" id="UP000464468"/>
    </source>
</evidence>